<keyword evidence="3" id="KW-0812">Transmembrane</keyword>
<dbReference type="Proteomes" id="UP000187485">
    <property type="component" value="Unassembled WGS sequence"/>
</dbReference>
<keyword evidence="1 5" id="KW-0645">Protease</keyword>
<evidence type="ECO:0000256" key="3">
    <source>
        <dbReference type="SAM" id="Phobius"/>
    </source>
</evidence>
<dbReference type="GO" id="GO:0004252">
    <property type="term" value="F:serine-type endopeptidase activity"/>
    <property type="evidence" value="ECO:0007669"/>
    <property type="project" value="InterPro"/>
</dbReference>
<feature type="transmembrane region" description="Helical" evidence="3">
    <location>
        <begin position="14"/>
        <end position="36"/>
    </location>
</feature>
<evidence type="ECO:0000259" key="4">
    <source>
        <dbReference type="PROSITE" id="PS50106"/>
    </source>
</evidence>
<feature type="domain" description="PDZ" evidence="4">
    <location>
        <begin position="291"/>
        <end position="355"/>
    </location>
</feature>
<evidence type="ECO:0000256" key="2">
    <source>
        <dbReference type="ARBA" id="ARBA00022801"/>
    </source>
</evidence>
<keyword evidence="6" id="KW-1185">Reference proteome</keyword>
<organism evidence="5 6">
    <name type="scientific">Carboxydothermus pertinax</name>
    <dbReference type="NCBI Taxonomy" id="870242"/>
    <lineage>
        <taxon>Bacteria</taxon>
        <taxon>Bacillati</taxon>
        <taxon>Bacillota</taxon>
        <taxon>Clostridia</taxon>
        <taxon>Thermoanaerobacterales</taxon>
        <taxon>Thermoanaerobacteraceae</taxon>
        <taxon>Carboxydothermus</taxon>
    </lineage>
</organism>
<dbReference type="PANTHER" id="PTHR43343:SF3">
    <property type="entry name" value="PROTEASE DO-LIKE 8, CHLOROPLASTIC"/>
    <property type="match status" value="1"/>
</dbReference>
<dbReference type="InterPro" id="IPR051201">
    <property type="entry name" value="Chloro_Bact_Ser_Proteases"/>
</dbReference>
<dbReference type="RefSeq" id="WP_077177234.1">
    <property type="nucleotide sequence ID" value="NZ_BDJK01000020.1"/>
</dbReference>
<keyword evidence="2" id="KW-0378">Hydrolase</keyword>
<comment type="caution">
    <text evidence="5">The sequence shown here is derived from an EMBL/GenBank/DDBJ whole genome shotgun (WGS) entry which is preliminary data.</text>
</comment>
<dbReference type="SMART" id="SM00228">
    <property type="entry name" value="PDZ"/>
    <property type="match status" value="1"/>
</dbReference>
<dbReference type="Gene3D" id="2.30.42.10">
    <property type="match status" value="1"/>
</dbReference>
<dbReference type="SUPFAM" id="SSF50494">
    <property type="entry name" value="Trypsin-like serine proteases"/>
    <property type="match status" value="1"/>
</dbReference>
<dbReference type="PRINTS" id="PR00834">
    <property type="entry name" value="PROTEASES2C"/>
</dbReference>
<dbReference type="GO" id="GO:0006508">
    <property type="term" value="P:proteolysis"/>
    <property type="evidence" value="ECO:0007669"/>
    <property type="project" value="UniProtKB-KW"/>
</dbReference>
<sequence length="370" mass="39695">MYYHYSDMDKKPSFLSYVLVSLISAIIGGLLVVMFVPSLVKGDTTTTGTIEKKIVYEDKSPVITVAEEVGPAIVGISNKVTFQAGDVPHNDVEQATGSGVIIDARGYIVTNEHVIRNATDLTVTLADGKQFPAKVVGKDPRTDLAVIKIDPGNEKLTVARWGDSDKIKVGELAVAIGNPLSLDFARTVTAGIISAKNRVLNMDGQQYELIQTDAAINPGNSGGALVNAAGEVIGINSIKISLSGVEGLGFAIPSNIAKPIVEELIKNGKVIRPWLGIEGQTIDEEFAQYKGLKQKSGVYVARVVKDGPSDKAGLKDNDIIIAFNGVKIEKFEDLRNAILKHKVGDEVIVKVIRGDKEMTFKVKLGEMPVE</sequence>
<dbReference type="InterPro" id="IPR009003">
    <property type="entry name" value="Peptidase_S1_PA"/>
</dbReference>
<dbReference type="AlphaFoldDB" id="A0A1L8CVK2"/>
<gene>
    <name evidence="5" type="ORF">cpu_14420</name>
</gene>
<dbReference type="EMBL" id="BDJK01000020">
    <property type="protein sequence ID" value="GAV22932.1"/>
    <property type="molecule type" value="Genomic_DNA"/>
</dbReference>
<dbReference type="SUPFAM" id="SSF50156">
    <property type="entry name" value="PDZ domain-like"/>
    <property type="match status" value="1"/>
</dbReference>
<dbReference type="Pfam" id="PF13180">
    <property type="entry name" value="PDZ_2"/>
    <property type="match status" value="1"/>
</dbReference>
<name>A0A1L8CVK2_9THEO</name>
<dbReference type="PANTHER" id="PTHR43343">
    <property type="entry name" value="PEPTIDASE S12"/>
    <property type="match status" value="1"/>
</dbReference>
<accession>A0A1L8CVK2</accession>
<dbReference type="STRING" id="870242.cpu_14420"/>
<reference evidence="6" key="1">
    <citation type="submission" date="2016-12" db="EMBL/GenBank/DDBJ databases">
        <title>Draft Genome Sequences od Carboxydothermus pertinax and islandicus, Hydrogenogenic Carboxydotrophic Bacteria.</title>
        <authorList>
            <person name="Fukuyama Y."/>
            <person name="Ohmae K."/>
            <person name="Yoneda Y."/>
            <person name="Yoshida T."/>
            <person name="Sako Y."/>
        </authorList>
    </citation>
    <scope>NUCLEOTIDE SEQUENCE [LARGE SCALE GENOMIC DNA]</scope>
    <source>
        <strain evidence="6">Ug1</strain>
    </source>
</reference>
<dbReference type="PROSITE" id="PS50106">
    <property type="entry name" value="PDZ"/>
    <property type="match status" value="1"/>
</dbReference>
<keyword evidence="3" id="KW-0472">Membrane</keyword>
<evidence type="ECO:0000256" key="1">
    <source>
        <dbReference type="ARBA" id="ARBA00022670"/>
    </source>
</evidence>
<dbReference type="InterPro" id="IPR001940">
    <property type="entry name" value="Peptidase_S1C"/>
</dbReference>
<dbReference type="Pfam" id="PF13365">
    <property type="entry name" value="Trypsin_2"/>
    <property type="match status" value="1"/>
</dbReference>
<evidence type="ECO:0000313" key="6">
    <source>
        <dbReference type="Proteomes" id="UP000187485"/>
    </source>
</evidence>
<protein>
    <submittedName>
        <fullName evidence="5">Serine protease Do</fullName>
    </submittedName>
</protein>
<evidence type="ECO:0000313" key="5">
    <source>
        <dbReference type="EMBL" id="GAV22932.1"/>
    </source>
</evidence>
<dbReference type="InterPro" id="IPR036034">
    <property type="entry name" value="PDZ_sf"/>
</dbReference>
<dbReference type="InterPro" id="IPR001478">
    <property type="entry name" value="PDZ"/>
</dbReference>
<keyword evidence="3" id="KW-1133">Transmembrane helix</keyword>
<proteinExistence type="predicted"/>
<dbReference type="Gene3D" id="2.40.10.120">
    <property type="match status" value="1"/>
</dbReference>
<dbReference type="OrthoDB" id="9758917at2"/>